<evidence type="ECO:0000313" key="4">
    <source>
        <dbReference type="EMBL" id="TBU81187.1"/>
    </source>
</evidence>
<protein>
    <recommendedName>
        <fullName evidence="6">Enoyl-CoA hydratase/isomerase family protein</fullName>
    </recommendedName>
</protein>
<dbReference type="CDD" id="cd06558">
    <property type="entry name" value="crotonase-like"/>
    <property type="match status" value="1"/>
</dbReference>
<evidence type="ECO:0000256" key="2">
    <source>
        <dbReference type="ARBA" id="ARBA00023239"/>
    </source>
</evidence>
<dbReference type="SUPFAM" id="SSF52096">
    <property type="entry name" value="ClpP/crotonase"/>
    <property type="match status" value="1"/>
</dbReference>
<accession>A0A4Q9QN38</accession>
<dbReference type="InterPro" id="IPR018376">
    <property type="entry name" value="Enoyl-CoA_hyd/isom_CS"/>
</dbReference>
<dbReference type="FunFam" id="3.90.226.10:FF:000009">
    <property type="entry name" value="Carnitinyl-CoA dehydratase"/>
    <property type="match status" value="1"/>
</dbReference>
<evidence type="ECO:0008006" key="6">
    <source>
        <dbReference type="Google" id="ProtNLM"/>
    </source>
</evidence>
<dbReference type="InterPro" id="IPR001753">
    <property type="entry name" value="Enoyl-CoA_hydra/iso"/>
</dbReference>
<dbReference type="RefSeq" id="WP_131176685.1">
    <property type="nucleotide sequence ID" value="NZ_QJUI01000006.1"/>
</dbReference>
<dbReference type="OrthoDB" id="9775794at2"/>
<dbReference type="Pfam" id="PF00378">
    <property type="entry name" value="ECH_1"/>
    <property type="match status" value="1"/>
</dbReference>
<evidence type="ECO:0000313" key="5">
    <source>
        <dbReference type="Proteomes" id="UP000292302"/>
    </source>
</evidence>
<comment type="caution">
    <text evidence="4">The sequence shown here is derived from an EMBL/GenBank/DDBJ whole genome shotgun (WGS) entry which is preliminary data.</text>
</comment>
<dbReference type="InterPro" id="IPR029045">
    <property type="entry name" value="ClpP/crotonase-like_dom_sf"/>
</dbReference>
<dbReference type="Proteomes" id="UP000292302">
    <property type="component" value="Unassembled WGS sequence"/>
</dbReference>
<dbReference type="AlphaFoldDB" id="A0A4Q9QN38"/>
<dbReference type="PROSITE" id="PS00166">
    <property type="entry name" value="ENOYL_COA_HYDRATASE"/>
    <property type="match status" value="1"/>
</dbReference>
<name>A0A4Q9QN38_9GAMM</name>
<dbReference type="GO" id="GO:0016829">
    <property type="term" value="F:lyase activity"/>
    <property type="evidence" value="ECO:0007669"/>
    <property type="project" value="UniProtKB-KW"/>
</dbReference>
<dbReference type="PANTHER" id="PTHR11941">
    <property type="entry name" value="ENOYL-COA HYDRATASE-RELATED"/>
    <property type="match status" value="1"/>
</dbReference>
<dbReference type="Gene3D" id="3.90.226.10">
    <property type="entry name" value="2-enoyl-CoA Hydratase, Chain A, domain 1"/>
    <property type="match status" value="1"/>
</dbReference>
<evidence type="ECO:0000256" key="3">
    <source>
        <dbReference type="RuleBase" id="RU003707"/>
    </source>
</evidence>
<comment type="similarity">
    <text evidence="1 3">Belongs to the enoyl-CoA hydratase/isomerase family.</text>
</comment>
<dbReference type="PANTHER" id="PTHR11941:SF54">
    <property type="entry name" value="ENOYL-COA HYDRATASE, MITOCHONDRIAL"/>
    <property type="match status" value="1"/>
</dbReference>
<evidence type="ECO:0000256" key="1">
    <source>
        <dbReference type="ARBA" id="ARBA00005254"/>
    </source>
</evidence>
<organism evidence="4 5">
    <name type="scientific">Phytopseudomonas daroniae</name>
    <dbReference type="NCBI Taxonomy" id="2487519"/>
    <lineage>
        <taxon>Bacteria</taxon>
        <taxon>Pseudomonadati</taxon>
        <taxon>Pseudomonadota</taxon>
        <taxon>Gammaproteobacteria</taxon>
        <taxon>Pseudomonadales</taxon>
        <taxon>Pseudomonadaceae</taxon>
        <taxon>Phytopseudomonas</taxon>
    </lineage>
</organism>
<reference evidence="4 5" key="1">
    <citation type="submission" date="2018-06" db="EMBL/GenBank/DDBJ databases">
        <title>Three novel Pseudomonas species isolated from symptomatic oak.</title>
        <authorList>
            <person name="Bueno-Gonzalez V."/>
            <person name="Brady C."/>
        </authorList>
    </citation>
    <scope>NUCLEOTIDE SEQUENCE [LARGE SCALE GENOMIC DNA]</scope>
    <source>
        <strain evidence="4 5">P9A</strain>
    </source>
</reference>
<sequence length="264" mass="28446">MNDPRNDGGGLSVRREGAVAVLAIDRVHKHNALSPAILQQLDTQLTLLQAATEVRALVLTGEGERAFIAGNDIEHLAQVDAHEAFALMEAGQRLVSRLRDYPKPVVAMVNGYALGGGLELALACDFIVASRQASFGFPEIRLNTFPGWGGTQLAVRAIGLARAKEMIMSGRRYSAEEAWEMGLVNRLCEPAHLHEETLALVATLIERDATCLSLAKRLCNGAEDWAFADGLGSEAALYGVNFSRAEARDGLRAFLGKSGERKHG</sequence>
<dbReference type="GO" id="GO:0006635">
    <property type="term" value="P:fatty acid beta-oxidation"/>
    <property type="evidence" value="ECO:0007669"/>
    <property type="project" value="TreeGrafter"/>
</dbReference>
<keyword evidence="2" id="KW-0456">Lyase</keyword>
<gene>
    <name evidence="4" type="ORF">DNK06_08730</name>
</gene>
<dbReference type="EMBL" id="QJUI01000006">
    <property type="protein sequence ID" value="TBU81187.1"/>
    <property type="molecule type" value="Genomic_DNA"/>
</dbReference>
<proteinExistence type="inferred from homology"/>
<keyword evidence="5" id="KW-1185">Reference proteome</keyword>